<keyword evidence="5" id="KW-1185">Reference proteome</keyword>
<dbReference type="InterPro" id="IPR002885">
    <property type="entry name" value="PPR_rpt"/>
</dbReference>
<evidence type="ECO:0000256" key="1">
    <source>
        <dbReference type="ARBA" id="ARBA00007626"/>
    </source>
</evidence>
<name>A0A392VJZ6_9FABA</name>
<dbReference type="PROSITE" id="PS51375">
    <property type="entry name" value="PPR"/>
    <property type="match status" value="1"/>
</dbReference>
<dbReference type="NCBIfam" id="TIGR00756">
    <property type="entry name" value="PPR"/>
    <property type="match status" value="1"/>
</dbReference>
<organism evidence="4 5">
    <name type="scientific">Trifolium medium</name>
    <dbReference type="NCBI Taxonomy" id="97028"/>
    <lineage>
        <taxon>Eukaryota</taxon>
        <taxon>Viridiplantae</taxon>
        <taxon>Streptophyta</taxon>
        <taxon>Embryophyta</taxon>
        <taxon>Tracheophyta</taxon>
        <taxon>Spermatophyta</taxon>
        <taxon>Magnoliopsida</taxon>
        <taxon>eudicotyledons</taxon>
        <taxon>Gunneridae</taxon>
        <taxon>Pentapetalae</taxon>
        <taxon>rosids</taxon>
        <taxon>fabids</taxon>
        <taxon>Fabales</taxon>
        <taxon>Fabaceae</taxon>
        <taxon>Papilionoideae</taxon>
        <taxon>50 kb inversion clade</taxon>
        <taxon>NPAAA clade</taxon>
        <taxon>Hologalegina</taxon>
        <taxon>IRL clade</taxon>
        <taxon>Trifolieae</taxon>
        <taxon>Trifolium</taxon>
    </lineage>
</organism>
<evidence type="ECO:0000313" key="4">
    <source>
        <dbReference type="EMBL" id="MCI88728.1"/>
    </source>
</evidence>
<sequence length="54" mass="6101">MGIRLFEEMERNKVKADILTYNGLILGLCKEGKTKKAAYMVKDLDKENLVPNAS</sequence>
<accession>A0A392VJZ6</accession>
<comment type="caution">
    <text evidence="4">The sequence shown here is derived from an EMBL/GenBank/DDBJ whole genome shotgun (WGS) entry which is preliminary data.</text>
</comment>
<feature type="repeat" description="PPR" evidence="3">
    <location>
        <begin position="17"/>
        <end position="51"/>
    </location>
</feature>
<evidence type="ECO:0000313" key="5">
    <source>
        <dbReference type="Proteomes" id="UP000265520"/>
    </source>
</evidence>
<dbReference type="Gene3D" id="1.25.40.10">
    <property type="entry name" value="Tetratricopeptide repeat domain"/>
    <property type="match status" value="1"/>
</dbReference>
<dbReference type="Proteomes" id="UP000265520">
    <property type="component" value="Unassembled WGS sequence"/>
</dbReference>
<feature type="non-terminal residue" evidence="4">
    <location>
        <position position="54"/>
    </location>
</feature>
<protein>
    <submittedName>
        <fullName evidence="4">Pentatricopeptide repeat-containing protein mitochondrial-like</fullName>
    </submittedName>
</protein>
<reference evidence="4 5" key="1">
    <citation type="journal article" date="2018" name="Front. Plant Sci.">
        <title>Red Clover (Trifolium pratense) and Zigzag Clover (T. medium) - A Picture of Genomic Similarities and Differences.</title>
        <authorList>
            <person name="Dluhosova J."/>
            <person name="Istvanek J."/>
            <person name="Nedelnik J."/>
            <person name="Repkova J."/>
        </authorList>
    </citation>
    <scope>NUCLEOTIDE SEQUENCE [LARGE SCALE GENOMIC DNA]</scope>
    <source>
        <strain evidence="5">cv. 10/8</strain>
        <tissue evidence="4">Leaf</tissue>
    </source>
</reference>
<dbReference type="EMBL" id="LXQA011200825">
    <property type="protein sequence ID" value="MCI88728.1"/>
    <property type="molecule type" value="Genomic_DNA"/>
</dbReference>
<dbReference type="PANTHER" id="PTHR47941">
    <property type="entry name" value="PENTATRICOPEPTIDE REPEAT-CONTAINING PROTEIN 3, MITOCHONDRIAL"/>
    <property type="match status" value="1"/>
</dbReference>
<dbReference type="InterPro" id="IPR011990">
    <property type="entry name" value="TPR-like_helical_dom_sf"/>
</dbReference>
<evidence type="ECO:0000256" key="2">
    <source>
        <dbReference type="ARBA" id="ARBA00022737"/>
    </source>
</evidence>
<dbReference type="AlphaFoldDB" id="A0A392VJZ6"/>
<dbReference type="Pfam" id="PF13812">
    <property type="entry name" value="PPR_3"/>
    <property type="match status" value="1"/>
</dbReference>
<comment type="similarity">
    <text evidence="1">Belongs to the PPR family. P subfamily.</text>
</comment>
<proteinExistence type="inferred from homology"/>
<evidence type="ECO:0000256" key="3">
    <source>
        <dbReference type="PROSITE-ProRule" id="PRU00708"/>
    </source>
</evidence>
<keyword evidence="2" id="KW-0677">Repeat</keyword>